<protein>
    <recommendedName>
        <fullName evidence="4">DUF1109 domain-containing protein</fullName>
    </recommendedName>
</protein>
<sequence length="233" mass="24040">MGMSDSLRLDSLVDDLAGDLKPVRRLAPPTFRALGWFAAVLALAVVLSPLADLHAMRERLGVPDLCVAAIGAVLTALCAALAAFQTSVPGRSRLWALLPLPPLALWIGASSLGCLRAWIAPDSNIADTAEMRGCLYFLLGVSLPLSVLLVLMLRRACPTRPNLTAALAGLATAGAAAALLVPFHPHDATASDLAMHALAVAVIIGLNGLAGGRLLDRGTSRTTGGPAPSAPRR</sequence>
<keyword evidence="1" id="KW-0472">Membrane</keyword>
<gene>
    <name evidence="2" type="ORF">MHA02_08800</name>
</gene>
<dbReference type="EMBL" id="BJZT01000007">
    <property type="protein sequence ID" value="GEO98492.1"/>
    <property type="molecule type" value="Genomic_DNA"/>
</dbReference>
<comment type="caution">
    <text evidence="2">The sequence shown here is derived from an EMBL/GenBank/DDBJ whole genome shotgun (WGS) entry which is preliminary data.</text>
</comment>
<evidence type="ECO:0000313" key="3">
    <source>
        <dbReference type="Proteomes" id="UP000321258"/>
    </source>
</evidence>
<dbReference type="Pfam" id="PF06532">
    <property type="entry name" value="NrsF"/>
    <property type="match status" value="1"/>
</dbReference>
<feature type="transmembrane region" description="Helical" evidence="1">
    <location>
        <begin position="96"/>
        <end position="119"/>
    </location>
</feature>
<feature type="transmembrane region" description="Helical" evidence="1">
    <location>
        <begin position="195"/>
        <end position="215"/>
    </location>
</feature>
<dbReference type="InterPro" id="IPR009495">
    <property type="entry name" value="NrsF"/>
</dbReference>
<keyword evidence="1" id="KW-0812">Transmembrane</keyword>
<accession>A0A512ILH5</accession>
<evidence type="ECO:0000256" key="1">
    <source>
        <dbReference type="SAM" id="Phobius"/>
    </source>
</evidence>
<proteinExistence type="predicted"/>
<organism evidence="2 3">
    <name type="scientific">Methylobacterium haplocladii</name>
    <dbReference type="NCBI Taxonomy" id="1176176"/>
    <lineage>
        <taxon>Bacteria</taxon>
        <taxon>Pseudomonadati</taxon>
        <taxon>Pseudomonadota</taxon>
        <taxon>Alphaproteobacteria</taxon>
        <taxon>Hyphomicrobiales</taxon>
        <taxon>Methylobacteriaceae</taxon>
        <taxon>Methylobacterium</taxon>
    </lineage>
</organism>
<reference evidence="2 3" key="1">
    <citation type="submission" date="2019-07" db="EMBL/GenBank/DDBJ databases">
        <title>Whole genome shotgun sequence of Methylobacterium haplocladii NBRC 107714.</title>
        <authorList>
            <person name="Hosoyama A."/>
            <person name="Uohara A."/>
            <person name="Ohji S."/>
            <person name="Ichikawa N."/>
        </authorList>
    </citation>
    <scope>NUCLEOTIDE SEQUENCE [LARGE SCALE GENOMIC DNA]</scope>
    <source>
        <strain evidence="2 3">NBRC 107714</strain>
    </source>
</reference>
<name>A0A512ILH5_9HYPH</name>
<dbReference type="AlphaFoldDB" id="A0A512ILH5"/>
<evidence type="ECO:0008006" key="4">
    <source>
        <dbReference type="Google" id="ProtNLM"/>
    </source>
</evidence>
<keyword evidence="1" id="KW-1133">Transmembrane helix</keyword>
<feature type="transmembrane region" description="Helical" evidence="1">
    <location>
        <begin position="31"/>
        <end position="50"/>
    </location>
</feature>
<feature type="transmembrane region" description="Helical" evidence="1">
    <location>
        <begin position="62"/>
        <end position="84"/>
    </location>
</feature>
<keyword evidence="3" id="KW-1185">Reference proteome</keyword>
<feature type="transmembrane region" description="Helical" evidence="1">
    <location>
        <begin position="165"/>
        <end position="183"/>
    </location>
</feature>
<evidence type="ECO:0000313" key="2">
    <source>
        <dbReference type="EMBL" id="GEO98492.1"/>
    </source>
</evidence>
<dbReference type="Proteomes" id="UP000321258">
    <property type="component" value="Unassembled WGS sequence"/>
</dbReference>
<feature type="transmembrane region" description="Helical" evidence="1">
    <location>
        <begin position="135"/>
        <end position="153"/>
    </location>
</feature>